<evidence type="ECO:0000313" key="2">
    <source>
        <dbReference type="Proteomes" id="UP000199800"/>
    </source>
</evidence>
<dbReference type="Proteomes" id="UP000199800">
    <property type="component" value="Unassembled WGS sequence"/>
</dbReference>
<dbReference type="SUPFAM" id="SSF88946">
    <property type="entry name" value="Sigma2 domain of RNA polymerase sigma factors"/>
    <property type="match status" value="1"/>
</dbReference>
<proteinExistence type="predicted"/>
<keyword evidence="2" id="KW-1185">Reference proteome</keyword>
<gene>
    <name evidence="1" type="ORF">SAMN04487772_10535</name>
</gene>
<dbReference type="EMBL" id="FOHN01000005">
    <property type="protein sequence ID" value="SES90744.1"/>
    <property type="molecule type" value="Genomic_DNA"/>
</dbReference>
<dbReference type="GO" id="GO:0003700">
    <property type="term" value="F:DNA-binding transcription factor activity"/>
    <property type="evidence" value="ECO:0007669"/>
    <property type="project" value="InterPro"/>
</dbReference>
<name>A0A1I0A9B3_9FIRM</name>
<dbReference type="InterPro" id="IPR013325">
    <property type="entry name" value="RNA_pol_sigma_r2"/>
</dbReference>
<organism evidence="1 2">
    <name type="scientific">[Clostridium] polysaccharolyticum</name>
    <dbReference type="NCBI Taxonomy" id="29364"/>
    <lineage>
        <taxon>Bacteria</taxon>
        <taxon>Bacillati</taxon>
        <taxon>Bacillota</taxon>
        <taxon>Clostridia</taxon>
        <taxon>Lachnospirales</taxon>
        <taxon>Lachnospiraceae</taxon>
    </lineage>
</organism>
<dbReference type="AlphaFoldDB" id="A0A1I0A9B3"/>
<accession>A0A1I0A9B3</accession>
<sequence>MEQVLLKHVKHYLTYGDQQDFNAILKYFQPLIRKYAKKLYYLEFEDSTQELSMAIYEALQKMTYLTTEFACISYFQKAVYHRFCKLYAHSAQEQKKLENQVPYEELITASFDSSISDRLFILELKEELHSMCEIKRTILILLLSGYTDKDIGRKLNCSRQYINRIKKSLLPEK</sequence>
<dbReference type="SUPFAM" id="SSF88659">
    <property type="entry name" value="Sigma3 and sigma4 domains of RNA polymerase sigma factors"/>
    <property type="match status" value="1"/>
</dbReference>
<dbReference type="RefSeq" id="WP_092476897.1">
    <property type="nucleotide sequence ID" value="NZ_FOHN01000005.1"/>
</dbReference>
<dbReference type="GO" id="GO:0006352">
    <property type="term" value="P:DNA-templated transcription initiation"/>
    <property type="evidence" value="ECO:0007669"/>
    <property type="project" value="InterPro"/>
</dbReference>
<reference evidence="1 2" key="1">
    <citation type="submission" date="2016-10" db="EMBL/GenBank/DDBJ databases">
        <authorList>
            <person name="de Groot N.N."/>
        </authorList>
    </citation>
    <scope>NUCLEOTIDE SEQUENCE [LARGE SCALE GENOMIC DNA]</scope>
    <source>
        <strain evidence="1 2">DSM 1801</strain>
    </source>
</reference>
<dbReference type="STRING" id="29364.SAMN04487772_10535"/>
<protein>
    <submittedName>
        <fullName evidence="1">RNA polymerase sigma factor, sigma-70 family</fullName>
    </submittedName>
</protein>
<dbReference type="OrthoDB" id="2046069at2"/>
<dbReference type="InterPro" id="IPR013324">
    <property type="entry name" value="RNA_pol_sigma_r3/r4-like"/>
</dbReference>
<evidence type="ECO:0000313" key="1">
    <source>
        <dbReference type="EMBL" id="SES90744.1"/>
    </source>
</evidence>